<sequence>MLCFCFFLHHAEKRLNSAIYRFLTRNGIDRYDPARFLDYKLEVLQMLLYCLPRFDPEQETEFLKYAKHYVRDGLLFCRMMVEAGSFASLAEYRHVRQIGAIYNNSAKTAQKSFPSLPSKADTRMKAYLRMNC</sequence>
<dbReference type="EMBL" id="AP023418">
    <property type="protein sequence ID" value="BCK81770.1"/>
    <property type="molecule type" value="Genomic_DNA"/>
</dbReference>
<name>A0A810Q1E4_9FIRM</name>
<proteinExistence type="predicted"/>
<accession>A0A810Q1E4</accession>
<protein>
    <submittedName>
        <fullName evidence="1">Uncharacterized protein</fullName>
    </submittedName>
</protein>
<keyword evidence="2" id="KW-1185">Reference proteome</keyword>
<evidence type="ECO:0000313" key="1">
    <source>
        <dbReference type="EMBL" id="BCK81770.1"/>
    </source>
</evidence>
<dbReference type="Proteomes" id="UP000681035">
    <property type="component" value="Chromosome"/>
</dbReference>
<reference evidence="1" key="1">
    <citation type="submission" date="2020-09" db="EMBL/GenBank/DDBJ databases">
        <title>New species isolated from human feces.</title>
        <authorList>
            <person name="Kitahara M."/>
            <person name="Shigeno Y."/>
            <person name="Shime M."/>
            <person name="Matsumoto Y."/>
            <person name="Nakamura S."/>
            <person name="Motooka D."/>
            <person name="Fukuoka S."/>
            <person name="Nishikawa H."/>
            <person name="Benno Y."/>
        </authorList>
    </citation>
    <scope>NUCLEOTIDE SEQUENCE</scope>
    <source>
        <strain evidence="1">MM50</strain>
    </source>
</reference>
<dbReference type="AlphaFoldDB" id="A0A810Q1E4"/>
<organism evidence="1 2">
    <name type="scientific">Vescimonas coprocola</name>
    <dbReference type="NCBI Taxonomy" id="2714355"/>
    <lineage>
        <taxon>Bacteria</taxon>
        <taxon>Bacillati</taxon>
        <taxon>Bacillota</taxon>
        <taxon>Clostridia</taxon>
        <taxon>Eubacteriales</taxon>
        <taxon>Oscillospiraceae</taxon>
        <taxon>Vescimonas</taxon>
    </lineage>
</organism>
<dbReference type="KEGG" id="vcop:MM50RIKEN_15330"/>
<evidence type="ECO:0000313" key="2">
    <source>
        <dbReference type="Proteomes" id="UP000681035"/>
    </source>
</evidence>
<gene>
    <name evidence="1" type="ORF">MM50RIKEN_15330</name>
</gene>